<reference evidence="3" key="1">
    <citation type="journal article" date="2014" name="Int. J. Syst. Evol. Microbiol.">
        <title>Complete genome sequence of Corynebacterium casei LMG S-19264T (=DSM 44701T), isolated from a smear-ripened cheese.</title>
        <authorList>
            <consortium name="US DOE Joint Genome Institute (JGI-PGF)"/>
            <person name="Walter F."/>
            <person name="Albersmeier A."/>
            <person name="Kalinowski J."/>
            <person name="Ruckert C."/>
        </authorList>
    </citation>
    <scope>NUCLEOTIDE SEQUENCE</scope>
    <source>
        <strain evidence="3">JCM 4403</strain>
    </source>
</reference>
<protein>
    <submittedName>
        <fullName evidence="3">Uncharacterized protein</fullName>
    </submittedName>
</protein>
<keyword evidence="4" id="KW-1185">Reference proteome</keyword>
<name>A0A918C528_9ACTN</name>
<dbReference type="EMBL" id="BMTU01000018">
    <property type="protein sequence ID" value="GGR05372.1"/>
    <property type="molecule type" value="Genomic_DNA"/>
</dbReference>
<evidence type="ECO:0000256" key="2">
    <source>
        <dbReference type="SAM" id="Phobius"/>
    </source>
</evidence>
<evidence type="ECO:0000256" key="1">
    <source>
        <dbReference type="SAM" id="MobiDB-lite"/>
    </source>
</evidence>
<organism evidence="3 4">
    <name type="scientific">Streptomyces pilosus</name>
    <dbReference type="NCBI Taxonomy" id="28893"/>
    <lineage>
        <taxon>Bacteria</taxon>
        <taxon>Bacillati</taxon>
        <taxon>Actinomycetota</taxon>
        <taxon>Actinomycetes</taxon>
        <taxon>Kitasatosporales</taxon>
        <taxon>Streptomycetaceae</taxon>
        <taxon>Streptomyces</taxon>
    </lineage>
</organism>
<evidence type="ECO:0000313" key="3">
    <source>
        <dbReference type="EMBL" id="GGR05372.1"/>
    </source>
</evidence>
<reference evidence="3" key="2">
    <citation type="submission" date="2020-09" db="EMBL/GenBank/DDBJ databases">
        <authorList>
            <person name="Sun Q."/>
            <person name="Ohkuma M."/>
        </authorList>
    </citation>
    <scope>NUCLEOTIDE SEQUENCE</scope>
    <source>
        <strain evidence="3">JCM 4403</strain>
    </source>
</reference>
<feature type="transmembrane region" description="Helical" evidence="2">
    <location>
        <begin position="56"/>
        <end position="85"/>
    </location>
</feature>
<feature type="region of interest" description="Disordered" evidence="1">
    <location>
        <begin position="176"/>
        <end position="196"/>
    </location>
</feature>
<keyword evidence="2" id="KW-1133">Transmembrane helix</keyword>
<dbReference type="AlphaFoldDB" id="A0A918C528"/>
<proteinExistence type="predicted"/>
<feature type="transmembrane region" description="Helical" evidence="2">
    <location>
        <begin position="20"/>
        <end position="44"/>
    </location>
</feature>
<dbReference type="Proteomes" id="UP000656732">
    <property type="component" value="Unassembled WGS sequence"/>
</dbReference>
<accession>A0A918C528</accession>
<comment type="caution">
    <text evidence="3">The sequence shown here is derived from an EMBL/GenBank/DDBJ whole genome shotgun (WGS) entry which is preliminary data.</text>
</comment>
<keyword evidence="2" id="KW-0812">Transmembrane</keyword>
<feature type="transmembrane region" description="Helical" evidence="2">
    <location>
        <begin position="145"/>
        <end position="167"/>
    </location>
</feature>
<evidence type="ECO:0000313" key="4">
    <source>
        <dbReference type="Proteomes" id="UP000656732"/>
    </source>
</evidence>
<sequence>MWLVDSVDSIFVPGRPVVWFLALLLIPVLVGCCFGLVGYGVGAVADGLSGLKERHVALRGLAALCGAGAAALYAWGLLAVLGAVVEAEDGGTDSSPVRSCRTPGWEERATAGVEITGYRVGFAPLGFTCETSDGGSYDNGDVPGYVNPGLAGLALAATASAVSAGWFTERRARAVAGGGAVGDRDADAGGGARQEP</sequence>
<gene>
    <name evidence="3" type="ORF">GCM10010280_61580</name>
</gene>
<keyword evidence="2" id="KW-0472">Membrane</keyword>